<feature type="transmembrane region" description="Helical" evidence="9">
    <location>
        <begin position="153"/>
        <end position="173"/>
    </location>
</feature>
<dbReference type="RefSeq" id="WP_006592116.1">
    <property type="nucleotide sequence ID" value="NZ_BAHD01000022.1"/>
</dbReference>
<feature type="transmembrane region" description="Helical" evidence="9">
    <location>
        <begin position="485"/>
        <end position="505"/>
    </location>
</feature>
<dbReference type="NCBIfam" id="TIGR00842">
    <property type="entry name" value="bcct"/>
    <property type="match status" value="1"/>
</dbReference>
<evidence type="ECO:0000256" key="6">
    <source>
        <dbReference type="ARBA" id="ARBA00022989"/>
    </source>
</evidence>
<dbReference type="EMBL" id="BAHD01000022">
    <property type="protein sequence ID" value="GAB95584.1"/>
    <property type="molecule type" value="Genomic_DNA"/>
</dbReference>
<evidence type="ECO:0000256" key="3">
    <source>
        <dbReference type="ARBA" id="ARBA00022448"/>
    </source>
</evidence>
<evidence type="ECO:0000313" key="10">
    <source>
        <dbReference type="EMBL" id="GAB95584.1"/>
    </source>
</evidence>
<feature type="transmembrane region" description="Helical" evidence="9">
    <location>
        <begin position="59"/>
        <end position="78"/>
    </location>
</feature>
<protein>
    <submittedName>
        <fullName evidence="10">Putative BCCT family transporter</fullName>
    </submittedName>
</protein>
<accession>K6X9R7</accession>
<proteinExistence type="inferred from homology"/>
<feature type="transmembrane region" description="Helical" evidence="9">
    <location>
        <begin position="327"/>
        <end position="344"/>
    </location>
</feature>
<sequence>MRQLLQNAHDRLGLRTNPTRFFGAAFIAIAFSVVTIVFTSRVNSTFSVASEWILTNLGWFYISGVTIFLLFLIVIALGRFGRVRLSPNDEGPDHSTLSWFAMLFAAGIGTILLFWAVAEPTYHFAQPPREAMGVAPESIQAAREAMAFTLYHFGLHTWTIFALPALAFAYFIYRRNLPPRVSSLFQPLLGNRIHGPIGALIDILAIVGTMLGIATSIGLGTLQINSGLERLFGVPNTVGMQIVIISVVSVIASVSAALGIERGIKRLSNFNIITAVLLLVFVLFTGPTLLLLKGTVESVGTYAAMLPELMLWNDTFDNTGWQNYWTAFYWAWTITWSPFVGIFIASISRGRTIRQFVFGVLGLPTLFSVIWYGIFGMATFDRELNGPGGLVEEVVGQGDIPGALFIFLEGFPLATFTSAVAIALVGVFFITSMDSAALVMDMMAKGYEEEGPVVQRVFFGLGVGLITIALIVTTADDGLRALQEVITVIGLPFFALGYFLMYSLWRGLKEDAGELEPLPARRWRRTLPPEEYVRRRGDGVDGDWHEEVGYYDDPDCTEPTRYTSPNGADPLGEVPAGGVTAGIQGASLPDGDASTAKGRDASQPRAD</sequence>
<name>K6X9R7_9MICO</name>
<feature type="transmembrane region" description="Helical" evidence="9">
    <location>
        <begin position="411"/>
        <end position="432"/>
    </location>
</feature>
<feature type="transmembrane region" description="Helical" evidence="9">
    <location>
        <begin position="356"/>
        <end position="375"/>
    </location>
</feature>
<dbReference type="PANTHER" id="PTHR30047">
    <property type="entry name" value="HIGH-AFFINITY CHOLINE TRANSPORT PROTEIN-RELATED"/>
    <property type="match status" value="1"/>
</dbReference>
<dbReference type="STRING" id="1184609.KILIM_022_00700"/>
<feature type="transmembrane region" description="Helical" evidence="9">
    <location>
        <begin position="272"/>
        <end position="292"/>
    </location>
</feature>
<dbReference type="GO" id="GO:0005886">
    <property type="term" value="C:plasma membrane"/>
    <property type="evidence" value="ECO:0007669"/>
    <property type="project" value="UniProtKB-SubCell"/>
</dbReference>
<comment type="similarity">
    <text evidence="2">Belongs to the BCCT transporter (TC 2.A.15) family.</text>
</comment>
<dbReference type="PANTHER" id="PTHR30047:SF7">
    <property type="entry name" value="HIGH-AFFINITY CHOLINE TRANSPORT PROTEIN"/>
    <property type="match status" value="1"/>
</dbReference>
<evidence type="ECO:0000256" key="9">
    <source>
        <dbReference type="SAM" id="Phobius"/>
    </source>
</evidence>
<dbReference type="Pfam" id="PF02028">
    <property type="entry name" value="BCCT"/>
    <property type="match status" value="1"/>
</dbReference>
<keyword evidence="4" id="KW-1003">Cell membrane</keyword>
<comment type="caution">
    <text evidence="10">The sequence shown here is derived from an EMBL/GenBank/DDBJ whole genome shotgun (WGS) entry which is preliminary data.</text>
</comment>
<keyword evidence="7 9" id="KW-0472">Membrane</keyword>
<dbReference type="GO" id="GO:0022857">
    <property type="term" value="F:transmembrane transporter activity"/>
    <property type="evidence" value="ECO:0007669"/>
    <property type="project" value="InterPro"/>
</dbReference>
<keyword evidence="5 9" id="KW-0812">Transmembrane</keyword>
<dbReference type="Proteomes" id="UP000008366">
    <property type="component" value="Unassembled WGS sequence"/>
</dbReference>
<keyword evidence="11" id="KW-1185">Reference proteome</keyword>
<feature type="region of interest" description="Disordered" evidence="8">
    <location>
        <begin position="544"/>
        <end position="607"/>
    </location>
</feature>
<evidence type="ECO:0000313" key="11">
    <source>
        <dbReference type="Proteomes" id="UP000008366"/>
    </source>
</evidence>
<gene>
    <name evidence="10" type="ORF">KILIM_022_00700</name>
</gene>
<dbReference type="OrthoDB" id="9775735at2"/>
<feature type="transmembrane region" description="Helical" evidence="9">
    <location>
        <begin position="21"/>
        <end position="39"/>
    </location>
</feature>
<feature type="transmembrane region" description="Helical" evidence="9">
    <location>
        <begin position="238"/>
        <end position="260"/>
    </location>
</feature>
<feature type="transmembrane region" description="Helical" evidence="9">
    <location>
        <begin position="193"/>
        <end position="218"/>
    </location>
</feature>
<evidence type="ECO:0000256" key="7">
    <source>
        <dbReference type="ARBA" id="ARBA00023136"/>
    </source>
</evidence>
<evidence type="ECO:0000256" key="5">
    <source>
        <dbReference type="ARBA" id="ARBA00022692"/>
    </source>
</evidence>
<feature type="transmembrane region" description="Helical" evidence="9">
    <location>
        <begin position="453"/>
        <end position="473"/>
    </location>
</feature>
<evidence type="ECO:0000256" key="1">
    <source>
        <dbReference type="ARBA" id="ARBA00004651"/>
    </source>
</evidence>
<organism evidence="10 11">
    <name type="scientific">Kineosphaera limosa NBRC 100340</name>
    <dbReference type="NCBI Taxonomy" id="1184609"/>
    <lineage>
        <taxon>Bacteria</taxon>
        <taxon>Bacillati</taxon>
        <taxon>Actinomycetota</taxon>
        <taxon>Actinomycetes</taxon>
        <taxon>Micrococcales</taxon>
        <taxon>Dermatophilaceae</taxon>
        <taxon>Kineosphaera</taxon>
    </lineage>
</organism>
<feature type="transmembrane region" description="Helical" evidence="9">
    <location>
        <begin position="99"/>
        <end position="118"/>
    </location>
</feature>
<comment type="subcellular location">
    <subcellularLocation>
        <location evidence="1">Cell membrane</location>
        <topology evidence="1">Multi-pass membrane protein</topology>
    </subcellularLocation>
</comment>
<feature type="compositionally biased region" description="Basic and acidic residues" evidence="8">
    <location>
        <begin position="597"/>
        <end position="607"/>
    </location>
</feature>
<dbReference type="eggNOG" id="COG1292">
    <property type="taxonomic scope" value="Bacteria"/>
</dbReference>
<dbReference type="InterPro" id="IPR000060">
    <property type="entry name" value="BCCT_transptr"/>
</dbReference>
<evidence type="ECO:0000256" key="4">
    <source>
        <dbReference type="ARBA" id="ARBA00022475"/>
    </source>
</evidence>
<keyword evidence="3" id="KW-0813">Transport</keyword>
<keyword evidence="6 9" id="KW-1133">Transmembrane helix</keyword>
<evidence type="ECO:0000256" key="2">
    <source>
        <dbReference type="ARBA" id="ARBA00005658"/>
    </source>
</evidence>
<dbReference type="AlphaFoldDB" id="K6X9R7"/>
<reference evidence="10 11" key="1">
    <citation type="submission" date="2012-08" db="EMBL/GenBank/DDBJ databases">
        <title>Whole genome shotgun sequence of Kineosphaera limosa NBRC 100340.</title>
        <authorList>
            <person name="Yoshida I."/>
            <person name="Isaki S."/>
            <person name="Hosoyama A."/>
            <person name="Tsuchikane K."/>
            <person name="Katsumata H."/>
            <person name="Ando Y."/>
            <person name="Ohji S."/>
            <person name="Hamada M."/>
            <person name="Tamura T."/>
            <person name="Yamazoe A."/>
            <person name="Yamazaki S."/>
            <person name="Fujita N."/>
        </authorList>
    </citation>
    <scope>NUCLEOTIDE SEQUENCE [LARGE SCALE GENOMIC DNA]</scope>
    <source>
        <strain evidence="10 11">NBRC 100340</strain>
    </source>
</reference>
<evidence type="ECO:0000256" key="8">
    <source>
        <dbReference type="SAM" id="MobiDB-lite"/>
    </source>
</evidence>